<dbReference type="InterPro" id="IPR010049">
    <property type="entry name" value="MTA_SAH_Nsdase"/>
</dbReference>
<dbReference type="RefSeq" id="WP_058257078.1">
    <property type="nucleotide sequence ID" value="NZ_DUPS01000020.1"/>
</dbReference>
<accession>A0A0K8J297</accession>
<keyword evidence="3" id="KW-0028">Amino-acid biosynthesis</keyword>
<dbReference type="GO" id="GO:0008930">
    <property type="term" value="F:methylthioadenosine nucleosidase activity"/>
    <property type="evidence" value="ECO:0007669"/>
    <property type="project" value="InterPro"/>
</dbReference>
<dbReference type="GO" id="GO:0005829">
    <property type="term" value="C:cytosol"/>
    <property type="evidence" value="ECO:0007669"/>
    <property type="project" value="TreeGrafter"/>
</dbReference>
<dbReference type="SUPFAM" id="SSF53167">
    <property type="entry name" value="Purine and uridine phosphorylases"/>
    <property type="match status" value="1"/>
</dbReference>
<dbReference type="UniPathway" id="UPA00904">
    <property type="reaction ID" value="UER00871"/>
</dbReference>
<sequence length="233" mass="25687">MKKIGIIGAMDEEVNRLKEMMQEVKIKNIASMDFYEGSFEGSPLVVVRSGIGKVNAAICTQILVDLYDIDLVINTGVAGSLRNEINIADIVISTDALQHDVDARGFGYELGVIPRMEASIFKADNDLLNLAKSVCKEVLPSLGVYTGRVVSGDQFISDSKKKEWLIKTFDGYCTEMEGAAIAQAAYLNKIPFLIIRAISDKADHSAEMDYTEFEKIAIDNTVKLLRALIKKIN</sequence>
<dbReference type="NCBIfam" id="NF004079">
    <property type="entry name" value="PRK05584.1"/>
    <property type="match status" value="1"/>
</dbReference>
<dbReference type="AlphaFoldDB" id="A0A0K8J297"/>
<dbReference type="KEGG" id="hsd:SD1D_0059"/>
<comment type="pathway">
    <text evidence="1">Amino-acid biosynthesis; L-methionine biosynthesis via salvage pathway; S-methyl-5-thio-alpha-D-ribose 1-phosphate from S-methyl-5'-thioadenosine (hydrolase route): step 1/2.</text>
</comment>
<evidence type="ECO:0000256" key="4">
    <source>
        <dbReference type="ARBA" id="ARBA00022801"/>
    </source>
</evidence>
<dbReference type="Proteomes" id="UP000196053">
    <property type="component" value="Chromosome I"/>
</dbReference>
<evidence type="ECO:0000256" key="2">
    <source>
        <dbReference type="ARBA" id="ARBA00011974"/>
    </source>
</evidence>
<dbReference type="Pfam" id="PF01048">
    <property type="entry name" value="PNP_UDP_1"/>
    <property type="match status" value="1"/>
</dbReference>
<evidence type="ECO:0000256" key="1">
    <source>
        <dbReference type="ARBA" id="ARBA00004945"/>
    </source>
</evidence>
<dbReference type="GO" id="GO:0008782">
    <property type="term" value="F:adenosylhomocysteine nucleosidase activity"/>
    <property type="evidence" value="ECO:0007669"/>
    <property type="project" value="UniProtKB-EC"/>
</dbReference>
<dbReference type="NCBIfam" id="TIGR01704">
    <property type="entry name" value="MTA_SAH-Nsdase"/>
    <property type="match status" value="1"/>
</dbReference>
<keyword evidence="5" id="KW-0486">Methionine biosynthesis</keyword>
<dbReference type="InterPro" id="IPR035994">
    <property type="entry name" value="Nucleoside_phosphorylase_sf"/>
</dbReference>
<dbReference type="CDD" id="cd09008">
    <property type="entry name" value="MTAN"/>
    <property type="match status" value="1"/>
</dbReference>
<evidence type="ECO:0000313" key="7">
    <source>
        <dbReference type="EMBL" id="CUH91622.1"/>
    </source>
</evidence>
<organism evidence="7 8">
    <name type="scientific">Herbinix luporum</name>
    <dbReference type="NCBI Taxonomy" id="1679721"/>
    <lineage>
        <taxon>Bacteria</taxon>
        <taxon>Bacillati</taxon>
        <taxon>Bacillota</taxon>
        <taxon>Clostridia</taxon>
        <taxon>Lachnospirales</taxon>
        <taxon>Lachnospiraceae</taxon>
        <taxon>Herbinix</taxon>
    </lineage>
</organism>
<keyword evidence="4" id="KW-0378">Hydrolase</keyword>
<dbReference type="EC" id="3.2.2.9" evidence="2"/>
<dbReference type="EMBL" id="LN879430">
    <property type="protein sequence ID" value="CUH91622.1"/>
    <property type="molecule type" value="Genomic_DNA"/>
</dbReference>
<dbReference type="InterPro" id="IPR000845">
    <property type="entry name" value="Nucleoside_phosphorylase_d"/>
</dbReference>
<dbReference type="GO" id="GO:0019509">
    <property type="term" value="P:L-methionine salvage from methylthioadenosine"/>
    <property type="evidence" value="ECO:0007669"/>
    <property type="project" value="UniProtKB-UniPathway"/>
</dbReference>
<feature type="domain" description="Nucleoside phosphorylase" evidence="6">
    <location>
        <begin position="3"/>
        <end position="230"/>
    </location>
</feature>
<evidence type="ECO:0000313" key="8">
    <source>
        <dbReference type="Proteomes" id="UP000196053"/>
    </source>
</evidence>
<dbReference type="OrthoDB" id="9792278at2"/>
<protein>
    <recommendedName>
        <fullName evidence="2">adenosylhomocysteine nucleosidase</fullName>
        <ecNumber evidence="2">3.2.2.9</ecNumber>
    </recommendedName>
</protein>
<dbReference type="GO" id="GO:0019284">
    <property type="term" value="P:L-methionine salvage from S-adenosylmethionine"/>
    <property type="evidence" value="ECO:0007669"/>
    <property type="project" value="TreeGrafter"/>
</dbReference>
<gene>
    <name evidence="7" type="ORF">SD1D_0059</name>
</gene>
<keyword evidence="8" id="KW-1185">Reference proteome</keyword>
<dbReference type="GO" id="GO:0009164">
    <property type="term" value="P:nucleoside catabolic process"/>
    <property type="evidence" value="ECO:0007669"/>
    <property type="project" value="InterPro"/>
</dbReference>
<dbReference type="Gene3D" id="3.40.50.1580">
    <property type="entry name" value="Nucleoside phosphorylase domain"/>
    <property type="match status" value="1"/>
</dbReference>
<proteinExistence type="predicted"/>
<name>A0A0K8J297_9FIRM</name>
<evidence type="ECO:0000256" key="3">
    <source>
        <dbReference type="ARBA" id="ARBA00022605"/>
    </source>
</evidence>
<evidence type="ECO:0000256" key="5">
    <source>
        <dbReference type="ARBA" id="ARBA00023167"/>
    </source>
</evidence>
<evidence type="ECO:0000259" key="6">
    <source>
        <dbReference type="Pfam" id="PF01048"/>
    </source>
</evidence>
<reference evidence="8" key="1">
    <citation type="submission" date="2015-09" db="EMBL/GenBank/DDBJ databases">
        <authorList>
            <person name="Wibberg D."/>
        </authorList>
    </citation>
    <scope>NUCLEOTIDE SEQUENCE [LARGE SCALE GENOMIC DNA]</scope>
    <source>
        <strain evidence="8">SD1D</strain>
    </source>
</reference>
<dbReference type="PANTHER" id="PTHR46832">
    <property type="entry name" value="5'-METHYLTHIOADENOSINE/S-ADENOSYLHOMOCYSTEINE NUCLEOSIDASE"/>
    <property type="match status" value="1"/>
</dbReference>
<dbReference type="PANTHER" id="PTHR46832:SF1">
    <property type="entry name" value="5'-METHYLTHIOADENOSINE_S-ADENOSYLHOMOCYSTEINE NUCLEOSIDASE"/>
    <property type="match status" value="1"/>
</dbReference>